<feature type="non-terminal residue" evidence="2">
    <location>
        <position position="167"/>
    </location>
</feature>
<keyword evidence="3" id="KW-1185">Reference proteome</keyword>
<reference evidence="2 3" key="1">
    <citation type="submission" date="2022-05" db="EMBL/GenBank/DDBJ databases">
        <authorList>
            <consortium name="Genoscope - CEA"/>
            <person name="William W."/>
        </authorList>
    </citation>
    <scope>NUCLEOTIDE SEQUENCE [LARGE SCALE GENOMIC DNA]</scope>
</reference>
<dbReference type="Proteomes" id="UP001159405">
    <property type="component" value="Unassembled WGS sequence"/>
</dbReference>
<dbReference type="EMBL" id="CALNXK010000092">
    <property type="protein sequence ID" value="CAH3151856.1"/>
    <property type="molecule type" value="Genomic_DNA"/>
</dbReference>
<name>A0ABN8PVP2_9CNID</name>
<evidence type="ECO:0000259" key="1">
    <source>
        <dbReference type="Pfam" id="PF25431"/>
    </source>
</evidence>
<dbReference type="InterPro" id="IPR057456">
    <property type="entry name" value="Znf_C17orf113"/>
</dbReference>
<comment type="caution">
    <text evidence="2">The sequence shown here is derived from an EMBL/GenBank/DDBJ whole genome shotgun (WGS) entry which is preliminary data.</text>
</comment>
<evidence type="ECO:0000313" key="3">
    <source>
        <dbReference type="Proteomes" id="UP001159405"/>
    </source>
</evidence>
<sequence length="167" mass="18827">MESSSSSISRPLSSSASGCSLPNPVLSKPVIEPCEMRKLISDTFDFVDDISCAHHSYYHCLEQNCQSVSNSDASLFHGKKDKFQHKWLSDKELTYCHQTGFFWLLYAEGKGMYCILCSKHKTRNKQNQADIFTGKPGTRYKKSALKSHADSDRHKAAIEAELLQKNS</sequence>
<proteinExistence type="predicted"/>
<protein>
    <recommendedName>
        <fullName evidence="1">C17orf113 probable zinc finger domain-containing protein</fullName>
    </recommendedName>
</protein>
<organism evidence="2 3">
    <name type="scientific">Porites lobata</name>
    <dbReference type="NCBI Taxonomy" id="104759"/>
    <lineage>
        <taxon>Eukaryota</taxon>
        <taxon>Metazoa</taxon>
        <taxon>Cnidaria</taxon>
        <taxon>Anthozoa</taxon>
        <taxon>Hexacorallia</taxon>
        <taxon>Scleractinia</taxon>
        <taxon>Fungiina</taxon>
        <taxon>Poritidae</taxon>
        <taxon>Porites</taxon>
    </lineage>
</organism>
<dbReference type="Pfam" id="PF25431">
    <property type="entry name" value="zf-C17orf113"/>
    <property type="match status" value="1"/>
</dbReference>
<gene>
    <name evidence="2" type="ORF">PLOB_00048806</name>
</gene>
<feature type="domain" description="C17orf113 probable zinc finger" evidence="1">
    <location>
        <begin position="103"/>
        <end position="164"/>
    </location>
</feature>
<accession>A0ABN8PVP2</accession>
<evidence type="ECO:0000313" key="2">
    <source>
        <dbReference type="EMBL" id="CAH3151856.1"/>
    </source>
</evidence>